<reference evidence="2" key="1">
    <citation type="journal article" date="2010" name="Science">
        <title>Signatures of adaptation to obligate biotrophy in the Hyaloperonospora arabidopsidis genome.</title>
        <authorList>
            <person name="Baxter L."/>
            <person name="Tripathy S."/>
            <person name="Ishaque N."/>
            <person name="Boot N."/>
            <person name="Cabral A."/>
            <person name="Kemen E."/>
            <person name="Thines M."/>
            <person name="Ah-Fong A."/>
            <person name="Anderson R."/>
            <person name="Badejoko W."/>
            <person name="Bittner-Eddy P."/>
            <person name="Boore J.L."/>
            <person name="Chibucos M.C."/>
            <person name="Coates M."/>
            <person name="Dehal P."/>
            <person name="Delehaunty K."/>
            <person name="Dong S."/>
            <person name="Downton P."/>
            <person name="Dumas B."/>
            <person name="Fabro G."/>
            <person name="Fronick C."/>
            <person name="Fuerstenberg S.I."/>
            <person name="Fulton L."/>
            <person name="Gaulin E."/>
            <person name="Govers F."/>
            <person name="Hughes L."/>
            <person name="Humphray S."/>
            <person name="Jiang R.H."/>
            <person name="Judelson H."/>
            <person name="Kamoun S."/>
            <person name="Kyung K."/>
            <person name="Meijer H."/>
            <person name="Minx P."/>
            <person name="Morris P."/>
            <person name="Nelson J."/>
            <person name="Phuntumart V."/>
            <person name="Qutob D."/>
            <person name="Rehmany A."/>
            <person name="Rougon-Cardoso A."/>
            <person name="Ryden P."/>
            <person name="Torto-Alalibo T."/>
            <person name="Studholme D."/>
            <person name="Wang Y."/>
            <person name="Win J."/>
            <person name="Wood J."/>
            <person name="Clifton S.W."/>
            <person name="Rogers J."/>
            <person name="Van den Ackerveken G."/>
            <person name="Jones J.D."/>
            <person name="McDowell J.M."/>
            <person name="Beynon J."/>
            <person name="Tyler B.M."/>
        </authorList>
    </citation>
    <scope>NUCLEOTIDE SEQUENCE [LARGE SCALE GENOMIC DNA]</scope>
    <source>
        <strain evidence="2">Emoy2</strain>
    </source>
</reference>
<dbReference type="InParanoid" id="M4BCA9"/>
<proteinExistence type="predicted"/>
<dbReference type="HOGENOM" id="CLU_1334112_0_0_1"/>
<dbReference type="AlphaFoldDB" id="M4BCA9"/>
<dbReference type="EMBL" id="JH598126">
    <property type="status" value="NOT_ANNOTATED_CDS"/>
    <property type="molecule type" value="Genomic_DNA"/>
</dbReference>
<keyword evidence="2" id="KW-1185">Reference proteome</keyword>
<dbReference type="EnsemblProtists" id="HpaT803925">
    <property type="protein sequence ID" value="HpaP803925"/>
    <property type="gene ID" value="HpaG803925"/>
</dbReference>
<name>M4BCA9_HYAAE</name>
<sequence length="206" mass="22969">MVPLCQFVRGVLNHANLNMSNSRDQQVARDGSECDESRSTHHDFQLSELQPCLDWMVACFIKLIPAVNSTISCVLMIELCGIVCEAVAFNQYRPTLELIDLVELVLSYLHTIYVALSKSMSATVNAVFSPSIATLPLIKLSEYRFADSAFREIVVDESYCQVPDRQLDSYGIDMAKAATDLLAAIKRVAQHCHSSSDERLQSFTTL</sequence>
<protein>
    <submittedName>
        <fullName evidence="1">Uncharacterized protein</fullName>
    </submittedName>
</protein>
<evidence type="ECO:0000313" key="1">
    <source>
        <dbReference type="EnsemblProtists" id="HpaP803925"/>
    </source>
</evidence>
<accession>M4BCA9</accession>
<dbReference type="VEuPathDB" id="FungiDB:HpaG803925"/>
<dbReference type="Proteomes" id="UP000011713">
    <property type="component" value="Unassembled WGS sequence"/>
</dbReference>
<evidence type="ECO:0000313" key="2">
    <source>
        <dbReference type="Proteomes" id="UP000011713"/>
    </source>
</evidence>
<reference evidence="1" key="2">
    <citation type="submission" date="2015-06" db="UniProtKB">
        <authorList>
            <consortium name="EnsemblProtists"/>
        </authorList>
    </citation>
    <scope>IDENTIFICATION</scope>
    <source>
        <strain evidence="1">Emoy2</strain>
    </source>
</reference>
<organism evidence="1 2">
    <name type="scientific">Hyaloperonospora arabidopsidis (strain Emoy2)</name>
    <name type="common">Downy mildew agent</name>
    <name type="synonym">Peronospora arabidopsidis</name>
    <dbReference type="NCBI Taxonomy" id="559515"/>
    <lineage>
        <taxon>Eukaryota</taxon>
        <taxon>Sar</taxon>
        <taxon>Stramenopiles</taxon>
        <taxon>Oomycota</taxon>
        <taxon>Peronosporomycetes</taxon>
        <taxon>Peronosporales</taxon>
        <taxon>Peronosporaceae</taxon>
        <taxon>Hyaloperonospora</taxon>
    </lineage>
</organism>